<evidence type="ECO:0000256" key="1">
    <source>
        <dbReference type="SAM" id="MobiDB-lite"/>
    </source>
</evidence>
<evidence type="ECO:0000259" key="2">
    <source>
        <dbReference type="PROSITE" id="PS50020"/>
    </source>
</evidence>
<dbReference type="GO" id="GO:0005685">
    <property type="term" value="C:U1 snRNP"/>
    <property type="evidence" value="ECO:0007669"/>
    <property type="project" value="TreeGrafter"/>
</dbReference>
<evidence type="ECO:0000313" key="4">
    <source>
        <dbReference type="EMBL" id="VFT87720.1"/>
    </source>
</evidence>
<dbReference type="InterPro" id="IPR036020">
    <property type="entry name" value="WW_dom_sf"/>
</dbReference>
<feature type="compositionally biased region" description="Polar residues" evidence="1">
    <location>
        <begin position="241"/>
        <end position="261"/>
    </location>
</feature>
<dbReference type="EMBL" id="CAADRA010005255">
    <property type="protein sequence ID" value="VFT87720.1"/>
    <property type="molecule type" value="Genomic_DNA"/>
</dbReference>
<accession>A0A485KRJ9</accession>
<reference evidence="4 5" key="1">
    <citation type="submission" date="2019-03" db="EMBL/GenBank/DDBJ databases">
        <authorList>
            <person name="Gaulin E."/>
            <person name="Dumas B."/>
        </authorList>
    </citation>
    <scope>NUCLEOTIDE SEQUENCE [LARGE SCALE GENOMIC DNA]</scope>
    <source>
        <strain evidence="4">CBS 568.67</strain>
    </source>
</reference>
<evidence type="ECO:0000313" key="3">
    <source>
        <dbReference type="EMBL" id="KAF0698525.1"/>
    </source>
</evidence>
<name>A0A485KRJ9_9STRA</name>
<dbReference type="GO" id="GO:0003723">
    <property type="term" value="F:RNA binding"/>
    <property type="evidence" value="ECO:0007669"/>
    <property type="project" value="TreeGrafter"/>
</dbReference>
<protein>
    <submittedName>
        <fullName evidence="4">Aste57867_10852 protein</fullName>
    </submittedName>
</protein>
<dbReference type="PANTHER" id="PTHR11864:SF0">
    <property type="entry name" value="PRP40 PRE-MRNA PROCESSING FACTOR 40 HOMOLOG A (YEAST)"/>
    <property type="match status" value="1"/>
</dbReference>
<feature type="domain" description="WW" evidence="2">
    <location>
        <begin position="101"/>
        <end position="129"/>
    </location>
</feature>
<feature type="domain" description="WW" evidence="2">
    <location>
        <begin position="156"/>
        <end position="187"/>
    </location>
</feature>
<dbReference type="GO" id="GO:0045292">
    <property type="term" value="P:mRNA cis splicing, via spliceosome"/>
    <property type="evidence" value="ECO:0007669"/>
    <property type="project" value="InterPro"/>
</dbReference>
<dbReference type="CDD" id="cd00201">
    <property type="entry name" value="WW"/>
    <property type="match status" value="2"/>
</dbReference>
<dbReference type="SMART" id="SM00456">
    <property type="entry name" value="WW"/>
    <property type="match status" value="2"/>
</dbReference>
<dbReference type="OrthoDB" id="191651at2759"/>
<dbReference type="SUPFAM" id="SSF51045">
    <property type="entry name" value="WW domain"/>
    <property type="match status" value="2"/>
</dbReference>
<dbReference type="PROSITE" id="PS50020">
    <property type="entry name" value="WW_DOMAIN_2"/>
    <property type="match status" value="2"/>
</dbReference>
<dbReference type="Gene3D" id="2.20.70.10">
    <property type="match status" value="2"/>
</dbReference>
<dbReference type="InterPro" id="IPR039726">
    <property type="entry name" value="Prp40-like"/>
</dbReference>
<dbReference type="Proteomes" id="UP000332933">
    <property type="component" value="Unassembled WGS sequence"/>
</dbReference>
<gene>
    <name evidence="4" type="primary">Aste57867_10852</name>
    <name evidence="3" type="ORF">As57867_010812</name>
    <name evidence="4" type="ORF">ASTE57867_10852</name>
</gene>
<feature type="region of interest" description="Disordered" evidence="1">
    <location>
        <begin position="1"/>
        <end position="69"/>
    </location>
</feature>
<dbReference type="InterPro" id="IPR001202">
    <property type="entry name" value="WW_dom"/>
</dbReference>
<organism evidence="4 5">
    <name type="scientific">Aphanomyces stellatus</name>
    <dbReference type="NCBI Taxonomy" id="120398"/>
    <lineage>
        <taxon>Eukaryota</taxon>
        <taxon>Sar</taxon>
        <taxon>Stramenopiles</taxon>
        <taxon>Oomycota</taxon>
        <taxon>Saprolegniomycetes</taxon>
        <taxon>Saprolegniales</taxon>
        <taxon>Verrucalvaceae</taxon>
        <taxon>Aphanomyces</taxon>
    </lineage>
</organism>
<dbReference type="AlphaFoldDB" id="A0A485KRJ9"/>
<proteinExistence type="predicted"/>
<evidence type="ECO:0000313" key="5">
    <source>
        <dbReference type="Proteomes" id="UP000332933"/>
    </source>
</evidence>
<dbReference type="PANTHER" id="PTHR11864">
    <property type="entry name" value="PRE-MRNA-PROCESSING PROTEIN PRP40"/>
    <property type="match status" value="1"/>
</dbReference>
<feature type="region of interest" description="Disordered" evidence="1">
    <location>
        <begin position="241"/>
        <end position="273"/>
    </location>
</feature>
<reference evidence="3" key="2">
    <citation type="submission" date="2019-06" db="EMBL/GenBank/DDBJ databases">
        <title>Genomics analysis of Aphanomyces spp. identifies a new class of oomycete effector associated with host adaptation.</title>
        <authorList>
            <person name="Gaulin E."/>
        </authorList>
    </citation>
    <scope>NUCLEOTIDE SEQUENCE</scope>
    <source>
        <strain evidence="3">CBS 578.67</strain>
    </source>
</reference>
<keyword evidence="5" id="KW-1185">Reference proteome</keyword>
<dbReference type="GO" id="GO:0071004">
    <property type="term" value="C:U2-type prespliceosome"/>
    <property type="evidence" value="ECO:0007669"/>
    <property type="project" value="TreeGrafter"/>
</dbReference>
<sequence length="273" mass="31017">MGNTASKDSGEGAPSMEASQRGKYQREATTYDSLKPDFVPPYRSSLCSRRESNSSSHHRKGHMAPDRREYCGDNLSREARLYHDKWNTEEEGMSIPANFIPWTEHTTNDGRKYCYNFLTGETTWGELKPCKPEQRLPHEYAFHAHARGYTGSPWFVPAVWNEYTAPNGRTYFYNSATGDSYWDERKPIARFRCPPPSSYPNVPPRFSKTIADETFAIYENKSTPRLYVPLASPRMCTCELASTSNSPSSETARGNSRNYSTGDDLISPFPLQA</sequence>
<dbReference type="EMBL" id="VJMH01005234">
    <property type="protein sequence ID" value="KAF0698525.1"/>
    <property type="molecule type" value="Genomic_DNA"/>
</dbReference>